<feature type="transmembrane region" description="Helical" evidence="16">
    <location>
        <begin position="30"/>
        <end position="50"/>
    </location>
</feature>
<evidence type="ECO:0000256" key="12">
    <source>
        <dbReference type="ARBA" id="ARBA00023136"/>
    </source>
</evidence>
<evidence type="ECO:0000256" key="2">
    <source>
        <dbReference type="ARBA" id="ARBA00004613"/>
    </source>
</evidence>
<keyword evidence="7" id="KW-0808">Transferase</keyword>
<keyword evidence="5" id="KW-0444">Lipid biosynthesis</keyword>
<comment type="subcellular location">
    <subcellularLocation>
        <location evidence="3">Cell membrane</location>
        <topology evidence="3">Multi-pass membrane protein</topology>
    </subcellularLocation>
    <subcellularLocation>
        <location evidence="2">Secreted</location>
    </subcellularLocation>
</comment>
<dbReference type="GO" id="GO:0032049">
    <property type="term" value="P:cardiolipin biosynthetic process"/>
    <property type="evidence" value="ECO:0007669"/>
    <property type="project" value="UniProtKB-UniRule"/>
</dbReference>
<keyword evidence="12 16" id="KW-0472">Membrane</keyword>
<keyword evidence="11" id="KW-0443">Lipid metabolism</keyword>
<name>A0A347UFU4_9RHOB</name>
<evidence type="ECO:0000256" key="10">
    <source>
        <dbReference type="ARBA" id="ARBA00022989"/>
    </source>
</evidence>
<sequence length="475" mass="53581">MYTLFLHSLLVTAFTIRILARDGLLPSTRMAWFMVILTLPFIGSALYFLFGEVDLGHKANQQQRRIFAIVHKYAHQVIAPPQDIDTLVDLQFQPAFRYTRSVNGFAPRDGNRAELMADAQTARTRLIEDIDAAAETVHILYYIWLEDTTGTNTARALIRAAKRGVTCRAMVDGLGSRAFVKSPLWKEMAEAGVQLAIALPIDRPIRTILTSRLDLRNHRKITVIDGKITYCGSQNCADPEFRVKPKYAPWVDIVLRMEGPIVAQNQMLFASDWLKETDTQIEEFQIETQPVENGFVAQALGDGPTERLRASPQLFVTLIETARRELVITTPYFVPDPTVIEALCAAAYRDVRVTLIVPKNNDSWIVAAASRSFYRKLLEAGAHIYEYRDGLLHAKTLTIDGQVVFMGSSNMDIRSFDLNYENDVLIQDQKITQAVCERQNEYISCSDSVTLEDVVGWSVQQRIWHNVVATLGPVL</sequence>
<accession>A0A347UFU4</accession>
<evidence type="ECO:0000256" key="4">
    <source>
        <dbReference type="ARBA" id="ARBA00022475"/>
    </source>
</evidence>
<evidence type="ECO:0000256" key="3">
    <source>
        <dbReference type="ARBA" id="ARBA00004651"/>
    </source>
</evidence>
<keyword evidence="4" id="KW-1003">Cell membrane</keyword>
<keyword evidence="9" id="KW-0677">Repeat</keyword>
<dbReference type="Gene3D" id="3.30.870.10">
    <property type="entry name" value="Endonuclease Chain A"/>
    <property type="match status" value="2"/>
</dbReference>
<dbReference type="AlphaFoldDB" id="A0A347UFU4"/>
<dbReference type="Proteomes" id="UP000261704">
    <property type="component" value="Chromosome"/>
</dbReference>
<dbReference type="InterPro" id="IPR025202">
    <property type="entry name" value="PLD-like_dom"/>
</dbReference>
<dbReference type="GO" id="GO:0005576">
    <property type="term" value="C:extracellular region"/>
    <property type="evidence" value="ECO:0007669"/>
    <property type="project" value="UniProtKB-SubCell"/>
</dbReference>
<keyword evidence="14" id="KW-1208">Phospholipid metabolism</keyword>
<reference evidence="18 19" key="1">
    <citation type="submission" date="2018-09" db="EMBL/GenBank/DDBJ databases">
        <title>Profundibacter amoris BAR1 gen. nov., sp. nov., a new member of the Roseobacter clade isolated at Lokis Castle Vent Field on the Arctic Mid-Oceanic Ridge.</title>
        <authorList>
            <person name="Le Moine Bauer S."/>
            <person name="Sjoeberg A.G."/>
            <person name="L'Haridon S."/>
            <person name="Stokke R."/>
            <person name="Roalkvam I."/>
            <person name="Steen I.H."/>
            <person name="Dahle H."/>
        </authorList>
    </citation>
    <scope>NUCLEOTIDE SEQUENCE [LARGE SCALE GENOMIC DNA]</scope>
    <source>
        <strain evidence="18 19">BAR1</strain>
    </source>
</reference>
<dbReference type="InterPro" id="IPR001736">
    <property type="entry name" value="PLipase_D/transphosphatidylase"/>
</dbReference>
<proteinExistence type="predicted"/>
<keyword evidence="6" id="KW-0964">Secreted</keyword>
<dbReference type="GO" id="GO:0005886">
    <property type="term" value="C:plasma membrane"/>
    <property type="evidence" value="ECO:0007669"/>
    <property type="project" value="UniProtKB-SubCell"/>
</dbReference>
<dbReference type="SMART" id="SM00155">
    <property type="entry name" value="PLDc"/>
    <property type="match status" value="2"/>
</dbReference>
<gene>
    <name evidence="18" type="primary">cls</name>
    <name evidence="18" type="ORF">BAR1_07130</name>
</gene>
<evidence type="ECO:0000313" key="18">
    <source>
        <dbReference type="EMBL" id="AXX97722.1"/>
    </source>
</evidence>
<feature type="domain" description="PLD phosphodiesterase" evidence="17">
    <location>
        <begin position="213"/>
        <end position="240"/>
    </location>
</feature>
<dbReference type="KEGG" id="pamo:BAR1_07130"/>
<feature type="domain" description="PLD phosphodiesterase" evidence="17">
    <location>
        <begin position="388"/>
        <end position="415"/>
    </location>
</feature>
<dbReference type="CDD" id="cd09158">
    <property type="entry name" value="PLDc_EcCLS_like_2"/>
    <property type="match status" value="1"/>
</dbReference>
<keyword evidence="8 16" id="KW-0812">Transmembrane</keyword>
<evidence type="ECO:0000256" key="16">
    <source>
        <dbReference type="SAM" id="Phobius"/>
    </source>
</evidence>
<evidence type="ECO:0000256" key="15">
    <source>
        <dbReference type="NCBIfam" id="TIGR04265"/>
    </source>
</evidence>
<evidence type="ECO:0000256" key="14">
    <source>
        <dbReference type="ARBA" id="ARBA00023264"/>
    </source>
</evidence>
<evidence type="ECO:0000313" key="19">
    <source>
        <dbReference type="Proteomes" id="UP000261704"/>
    </source>
</evidence>
<dbReference type="RefSeq" id="WP_118942379.1">
    <property type="nucleotide sequence ID" value="NZ_CP032125.1"/>
</dbReference>
<dbReference type="PANTHER" id="PTHR21248:SF22">
    <property type="entry name" value="PHOSPHOLIPASE D"/>
    <property type="match status" value="1"/>
</dbReference>
<dbReference type="NCBIfam" id="TIGR04265">
    <property type="entry name" value="bac_cardiolipin"/>
    <property type="match status" value="1"/>
</dbReference>
<dbReference type="InterPro" id="IPR022924">
    <property type="entry name" value="Cardiolipin_synthase"/>
</dbReference>
<comment type="function">
    <text evidence="1">Could be a virulence factor.</text>
</comment>
<evidence type="ECO:0000256" key="13">
    <source>
        <dbReference type="ARBA" id="ARBA00023209"/>
    </source>
</evidence>
<evidence type="ECO:0000256" key="7">
    <source>
        <dbReference type="ARBA" id="ARBA00022679"/>
    </source>
</evidence>
<evidence type="ECO:0000256" key="1">
    <source>
        <dbReference type="ARBA" id="ARBA00003145"/>
    </source>
</evidence>
<dbReference type="Pfam" id="PF13091">
    <property type="entry name" value="PLDc_2"/>
    <property type="match status" value="2"/>
</dbReference>
<dbReference type="GO" id="GO:0008808">
    <property type="term" value="F:cardiolipin synthase activity"/>
    <property type="evidence" value="ECO:0007669"/>
    <property type="project" value="UniProtKB-UniRule"/>
</dbReference>
<dbReference type="CDD" id="cd09152">
    <property type="entry name" value="PLDc_EcCLS_like_1"/>
    <property type="match status" value="1"/>
</dbReference>
<dbReference type="EMBL" id="CP032125">
    <property type="protein sequence ID" value="AXX97722.1"/>
    <property type="molecule type" value="Genomic_DNA"/>
</dbReference>
<dbReference type="Pfam" id="PF13396">
    <property type="entry name" value="PLDc_N"/>
    <property type="match status" value="1"/>
</dbReference>
<dbReference type="PANTHER" id="PTHR21248">
    <property type="entry name" value="CARDIOLIPIN SYNTHASE"/>
    <property type="match status" value="1"/>
</dbReference>
<keyword evidence="10 16" id="KW-1133">Transmembrane helix</keyword>
<organism evidence="18 19">
    <name type="scientific">Profundibacter amoris</name>
    <dbReference type="NCBI Taxonomy" id="2171755"/>
    <lineage>
        <taxon>Bacteria</taxon>
        <taxon>Pseudomonadati</taxon>
        <taxon>Pseudomonadota</taxon>
        <taxon>Alphaproteobacteria</taxon>
        <taxon>Rhodobacterales</taxon>
        <taxon>Paracoccaceae</taxon>
        <taxon>Profundibacter</taxon>
    </lineage>
</organism>
<keyword evidence="13" id="KW-0594">Phospholipid biosynthesis</keyword>
<evidence type="ECO:0000256" key="9">
    <source>
        <dbReference type="ARBA" id="ARBA00022737"/>
    </source>
</evidence>
<dbReference type="SUPFAM" id="SSF56024">
    <property type="entry name" value="Phospholipase D/nuclease"/>
    <property type="match status" value="2"/>
</dbReference>
<dbReference type="OrthoDB" id="9762009at2"/>
<evidence type="ECO:0000256" key="11">
    <source>
        <dbReference type="ARBA" id="ARBA00023098"/>
    </source>
</evidence>
<keyword evidence="19" id="KW-1185">Reference proteome</keyword>
<dbReference type="EC" id="2.7.8.-" evidence="15"/>
<evidence type="ECO:0000256" key="5">
    <source>
        <dbReference type="ARBA" id="ARBA00022516"/>
    </source>
</evidence>
<protein>
    <recommendedName>
        <fullName evidence="15">Cardiolipin synthase</fullName>
        <ecNumber evidence="15">2.7.8.-</ecNumber>
    </recommendedName>
</protein>
<evidence type="ECO:0000256" key="6">
    <source>
        <dbReference type="ARBA" id="ARBA00022525"/>
    </source>
</evidence>
<dbReference type="PROSITE" id="PS50035">
    <property type="entry name" value="PLD"/>
    <property type="match status" value="2"/>
</dbReference>
<evidence type="ECO:0000256" key="8">
    <source>
        <dbReference type="ARBA" id="ARBA00022692"/>
    </source>
</evidence>
<evidence type="ECO:0000259" key="17">
    <source>
        <dbReference type="PROSITE" id="PS50035"/>
    </source>
</evidence>
<dbReference type="InterPro" id="IPR027379">
    <property type="entry name" value="CLS_N"/>
</dbReference>